<reference evidence="2 3" key="1">
    <citation type="journal article" date="2018" name="Front. Plant Sci.">
        <title>Red Clover (Trifolium pratense) and Zigzag Clover (T. medium) - A Picture of Genomic Similarities and Differences.</title>
        <authorList>
            <person name="Dluhosova J."/>
            <person name="Istvanek J."/>
            <person name="Nedelnik J."/>
            <person name="Repkova J."/>
        </authorList>
    </citation>
    <scope>NUCLEOTIDE SEQUENCE [LARGE SCALE GENOMIC DNA]</scope>
    <source>
        <strain evidence="3">cv. 10/8</strain>
        <tissue evidence="2">Leaf</tissue>
    </source>
</reference>
<dbReference type="AlphaFoldDB" id="A0A392UL23"/>
<sequence>MWRDAPFIAAKAIFFCCLRGAQLGLARRAARAGAARSIALFCQIFF</sequence>
<feature type="signal peptide" evidence="1">
    <location>
        <begin position="1"/>
        <end position="20"/>
    </location>
</feature>
<dbReference type="EMBL" id="LXQA010835990">
    <property type="protein sequence ID" value="MCI73324.1"/>
    <property type="molecule type" value="Genomic_DNA"/>
</dbReference>
<organism evidence="2 3">
    <name type="scientific">Trifolium medium</name>
    <dbReference type="NCBI Taxonomy" id="97028"/>
    <lineage>
        <taxon>Eukaryota</taxon>
        <taxon>Viridiplantae</taxon>
        <taxon>Streptophyta</taxon>
        <taxon>Embryophyta</taxon>
        <taxon>Tracheophyta</taxon>
        <taxon>Spermatophyta</taxon>
        <taxon>Magnoliopsida</taxon>
        <taxon>eudicotyledons</taxon>
        <taxon>Gunneridae</taxon>
        <taxon>Pentapetalae</taxon>
        <taxon>rosids</taxon>
        <taxon>fabids</taxon>
        <taxon>Fabales</taxon>
        <taxon>Fabaceae</taxon>
        <taxon>Papilionoideae</taxon>
        <taxon>50 kb inversion clade</taxon>
        <taxon>NPAAA clade</taxon>
        <taxon>Hologalegina</taxon>
        <taxon>IRL clade</taxon>
        <taxon>Trifolieae</taxon>
        <taxon>Trifolium</taxon>
    </lineage>
</organism>
<accession>A0A392UL23</accession>
<keyword evidence="1" id="KW-0732">Signal</keyword>
<dbReference type="Proteomes" id="UP000265520">
    <property type="component" value="Unassembled WGS sequence"/>
</dbReference>
<keyword evidence="3" id="KW-1185">Reference proteome</keyword>
<proteinExistence type="predicted"/>
<evidence type="ECO:0000313" key="2">
    <source>
        <dbReference type="EMBL" id="MCI73324.1"/>
    </source>
</evidence>
<name>A0A392UL23_9FABA</name>
<protein>
    <submittedName>
        <fullName evidence="2">Uncharacterized protein</fullName>
    </submittedName>
</protein>
<evidence type="ECO:0000313" key="3">
    <source>
        <dbReference type="Proteomes" id="UP000265520"/>
    </source>
</evidence>
<comment type="caution">
    <text evidence="2">The sequence shown here is derived from an EMBL/GenBank/DDBJ whole genome shotgun (WGS) entry which is preliminary data.</text>
</comment>
<feature type="chain" id="PRO_5017388068" evidence="1">
    <location>
        <begin position="21"/>
        <end position="46"/>
    </location>
</feature>
<evidence type="ECO:0000256" key="1">
    <source>
        <dbReference type="SAM" id="SignalP"/>
    </source>
</evidence>